<dbReference type="PANTHER" id="PTHR18952">
    <property type="entry name" value="CARBONIC ANHYDRASE"/>
    <property type="match status" value="1"/>
</dbReference>
<feature type="chain" id="PRO_5042044907" description="carbonic anhydrase" evidence="7">
    <location>
        <begin position="17"/>
        <end position="277"/>
    </location>
</feature>
<dbReference type="PROSITE" id="PS51257">
    <property type="entry name" value="PROKAR_LIPOPROTEIN"/>
    <property type="match status" value="1"/>
</dbReference>
<dbReference type="CDD" id="cd03124">
    <property type="entry name" value="alpha_CA_prokaryotic_like"/>
    <property type="match status" value="1"/>
</dbReference>
<accession>A0AAD6D775</accession>
<dbReference type="SMART" id="SM01057">
    <property type="entry name" value="Carb_anhydrase"/>
    <property type="match status" value="1"/>
</dbReference>
<dbReference type="EC" id="4.2.1.1" evidence="2"/>
<dbReference type="AlphaFoldDB" id="A0AAD6D775"/>
<dbReference type="PROSITE" id="PS51144">
    <property type="entry name" value="ALPHA_CA_2"/>
    <property type="match status" value="1"/>
</dbReference>
<dbReference type="GO" id="GO:0008270">
    <property type="term" value="F:zinc ion binding"/>
    <property type="evidence" value="ECO:0007669"/>
    <property type="project" value="InterPro"/>
</dbReference>
<name>A0AAD6D775_9EURO</name>
<gene>
    <name evidence="9" type="ORF">N7494_001190</name>
</gene>
<evidence type="ECO:0000256" key="7">
    <source>
        <dbReference type="SAM" id="SignalP"/>
    </source>
</evidence>
<keyword evidence="4" id="KW-0862">Zinc</keyword>
<evidence type="ECO:0000259" key="8">
    <source>
        <dbReference type="PROSITE" id="PS51144"/>
    </source>
</evidence>
<dbReference type="Pfam" id="PF00194">
    <property type="entry name" value="Carb_anhydrase"/>
    <property type="match status" value="1"/>
</dbReference>
<dbReference type="InterPro" id="IPR036398">
    <property type="entry name" value="CA_dom_sf"/>
</dbReference>
<evidence type="ECO:0000256" key="1">
    <source>
        <dbReference type="ARBA" id="ARBA00010718"/>
    </source>
</evidence>
<dbReference type="InterPro" id="IPR001148">
    <property type="entry name" value="CA_dom"/>
</dbReference>
<keyword evidence="10" id="KW-1185">Reference proteome</keyword>
<keyword evidence="7" id="KW-0732">Signal</keyword>
<feature type="signal peptide" evidence="7">
    <location>
        <begin position="1"/>
        <end position="16"/>
    </location>
</feature>
<dbReference type="GO" id="GO:0004089">
    <property type="term" value="F:carbonate dehydratase activity"/>
    <property type="evidence" value="ECO:0007669"/>
    <property type="project" value="UniProtKB-EC"/>
</dbReference>
<feature type="domain" description="Alpha-carbonic anhydrase" evidence="8">
    <location>
        <begin position="36"/>
        <end position="277"/>
    </location>
</feature>
<evidence type="ECO:0000313" key="9">
    <source>
        <dbReference type="EMBL" id="KAJ5557275.1"/>
    </source>
</evidence>
<organism evidence="9 10">
    <name type="scientific">Penicillium frequentans</name>
    <dbReference type="NCBI Taxonomy" id="3151616"/>
    <lineage>
        <taxon>Eukaryota</taxon>
        <taxon>Fungi</taxon>
        <taxon>Dikarya</taxon>
        <taxon>Ascomycota</taxon>
        <taxon>Pezizomycotina</taxon>
        <taxon>Eurotiomycetes</taxon>
        <taxon>Eurotiomycetidae</taxon>
        <taxon>Eurotiales</taxon>
        <taxon>Aspergillaceae</taxon>
        <taxon>Penicillium</taxon>
    </lineage>
</organism>
<evidence type="ECO:0000256" key="4">
    <source>
        <dbReference type="ARBA" id="ARBA00022833"/>
    </source>
</evidence>
<evidence type="ECO:0000256" key="2">
    <source>
        <dbReference type="ARBA" id="ARBA00012925"/>
    </source>
</evidence>
<dbReference type="Proteomes" id="UP001220324">
    <property type="component" value="Unassembled WGS sequence"/>
</dbReference>
<dbReference type="EMBL" id="JAQIZZ010000001">
    <property type="protein sequence ID" value="KAJ5557275.1"/>
    <property type="molecule type" value="Genomic_DNA"/>
</dbReference>
<dbReference type="SUPFAM" id="SSF51069">
    <property type="entry name" value="Carbonic anhydrase"/>
    <property type="match status" value="1"/>
</dbReference>
<keyword evidence="3" id="KW-0479">Metal-binding</keyword>
<evidence type="ECO:0000256" key="5">
    <source>
        <dbReference type="ARBA" id="ARBA00023239"/>
    </source>
</evidence>
<dbReference type="InterPro" id="IPR041891">
    <property type="entry name" value="Alpha_CA_prokaryot-like"/>
</dbReference>
<reference evidence="9 10" key="1">
    <citation type="journal article" date="2023" name="IMA Fungus">
        <title>Comparative genomic study of the Penicillium genus elucidates a diverse pangenome and 15 lateral gene transfer events.</title>
        <authorList>
            <person name="Petersen C."/>
            <person name="Sorensen T."/>
            <person name="Nielsen M.R."/>
            <person name="Sondergaard T.E."/>
            <person name="Sorensen J.L."/>
            <person name="Fitzpatrick D.A."/>
            <person name="Frisvad J.C."/>
            <person name="Nielsen K.L."/>
        </authorList>
    </citation>
    <scope>NUCLEOTIDE SEQUENCE [LARGE SCALE GENOMIC DNA]</scope>
    <source>
        <strain evidence="9 10">IBT 35679</strain>
    </source>
</reference>
<sequence>MKVAATILPLLTAVSASCLHGTSLMPRAADGTVDINSYNYTNAGGPMVWYGLDSANHACSTGKNQSPIDIVTDDVDYSAAGSVKFHVPNADNAKFENLGSGLEVVLTNGTLVTKTNSYKLAQFHFHTPSEHRINEEHYPMESHFVFENTAGDIAVVAFLFELSQFGYSTPLFDSVFAHIGDIATPGTYTMTDGLDFTGITEHLNSHGIYQYSGSLTTPPCSEGVSWFISTEPLPLNVQSYNAVKHVLKFNARYTQNALGQENLVELASAEVTNSTSN</sequence>
<comment type="similarity">
    <text evidence="1">Belongs to the alpha-carbonic anhydrase family.</text>
</comment>
<dbReference type="InterPro" id="IPR023561">
    <property type="entry name" value="Carbonic_anhydrase_a-class"/>
</dbReference>
<proteinExistence type="inferred from homology"/>
<keyword evidence="5" id="KW-0456">Lyase</keyword>
<protein>
    <recommendedName>
        <fullName evidence="2">carbonic anhydrase</fullName>
        <ecNumber evidence="2">4.2.1.1</ecNumber>
    </recommendedName>
</protein>
<comment type="caution">
    <text evidence="9">The sequence shown here is derived from an EMBL/GenBank/DDBJ whole genome shotgun (WGS) entry which is preliminary data.</text>
</comment>
<evidence type="ECO:0000256" key="6">
    <source>
        <dbReference type="ARBA" id="ARBA00048348"/>
    </source>
</evidence>
<comment type="catalytic activity">
    <reaction evidence="6">
        <text>hydrogencarbonate + H(+) = CO2 + H2O</text>
        <dbReference type="Rhea" id="RHEA:10748"/>
        <dbReference type="ChEBI" id="CHEBI:15377"/>
        <dbReference type="ChEBI" id="CHEBI:15378"/>
        <dbReference type="ChEBI" id="CHEBI:16526"/>
        <dbReference type="ChEBI" id="CHEBI:17544"/>
        <dbReference type="EC" id="4.2.1.1"/>
    </reaction>
</comment>
<evidence type="ECO:0000256" key="3">
    <source>
        <dbReference type="ARBA" id="ARBA00022723"/>
    </source>
</evidence>
<dbReference type="PANTHER" id="PTHR18952:SF265">
    <property type="entry name" value="CARBONIC ANHYDRASE"/>
    <property type="match status" value="1"/>
</dbReference>
<evidence type="ECO:0000313" key="10">
    <source>
        <dbReference type="Proteomes" id="UP001220324"/>
    </source>
</evidence>
<dbReference type="Gene3D" id="3.10.200.10">
    <property type="entry name" value="Alpha carbonic anhydrase"/>
    <property type="match status" value="1"/>
</dbReference>